<dbReference type="EC" id="4.1.2.50" evidence="4"/>
<dbReference type="Pfam" id="PF01242">
    <property type="entry name" value="PTPS"/>
    <property type="match status" value="1"/>
</dbReference>
<dbReference type="AlphaFoldDB" id="A0A9D9GZD2"/>
<dbReference type="PANTHER" id="PTHR12589">
    <property type="entry name" value="PYRUVOYL TETRAHYDROBIOPTERIN SYNTHASE"/>
    <property type="match status" value="1"/>
</dbReference>
<dbReference type="PANTHER" id="PTHR12589:SF7">
    <property type="entry name" value="6-PYRUVOYL TETRAHYDROBIOPTERIN SYNTHASE"/>
    <property type="match status" value="1"/>
</dbReference>
<evidence type="ECO:0000256" key="7">
    <source>
        <dbReference type="ARBA" id="ARBA00022833"/>
    </source>
</evidence>
<protein>
    <recommendedName>
        <fullName evidence="5">6-carboxy-5,6,7,8-tetrahydropterin synthase</fullName>
        <ecNumber evidence="4">4.1.2.50</ecNumber>
    </recommendedName>
    <alternativeName>
        <fullName evidence="9">Queuosine biosynthesis protein QueD</fullName>
    </alternativeName>
</protein>
<evidence type="ECO:0000256" key="6">
    <source>
        <dbReference type="ARBA" id="ARBA00022723"/>
    </source>
</evidence>
<dbReference type="SUPFAM" id="SSF55620">
    <property type="entry name" value="Tetrahydrobiopterin biosynthesis enzymes-like"/>
    <property type="match status" value="1"/>
</dbReference>
<gene>
    <name evidence="11" type="ORF">IAB08_05175</name>
</gene>
<comment type="similarity">
    <text evidence="3">Belongs to the PTPS family. QueD subfamily.</text>
</comment>
<evidence type="ECO:0000256" key="5">
    <source>
        <dbReference type="ARBA" id="ARBA00018141"/>
    </source>
</evidence>
<evidence type="ECO:0000256" key="10">
    <source>
        <dbReference type="ARBA" id="ARBA00048807"/>
    </source>
</evidence>
<comment type="cofactor">
    <cofactor evidence="1">
        <name>Zn(2+)</name>
        <dbReference type="ChEBI" id="CHEBI:29105"/>
    </cofactor>
</comment>
<keyword evidence="7" id="KW-0862">Zinc</keyword>
<accession>A0A9D9GZD2</accession>
<reference evidence="11" key="2">
    <citation type="journal article" date="2021" name="PeerJ">
        <title>Extensive microbial diversity within the chicken gut microbiome revealed by metagenomics and culture.</title>
        <authorList>
            <person name="Gilroy R."/>
            <person name="Ravi A."/>
            <person name="Getino M."/>
            <person name="Pursley I."/>
            <person name="Horton D.L."/>
            <person name="Alikhan N.F."/>
            <person name="Baker D."/>
            <person name="Gharbi K."/>
            <person name="Hall N."/>
            <person name="Watson M."/>
            <person name="Adriaenssens E.M."/>
            <person name="Foster-Nyarko E."/>
            <person name="Jarju S."/>
            <person name="Secka A."/>
            <person name="Antonio M."/>
            <person name="Oren A."/>
            <person name="Chaudhuri R.R."/>
            <person name="La Ragione R."/>
            <person name="Hildebrand F."/>
            <person name="Pallen M.J."/>
        </authorList>
    </citation>
    <scope>NUCLEOTIDE SEQUENCE</scope>
    <source>
        <strain evidence="11">2889</strain>
    </source>
</reference>
<evidence type="ECO:0000256" key="4">
    <source>
        <dbReference type="ARBA" id="ARBA00012982"/>
    </source>
</evidence>
<comment type="catalytic activity">
    <reaction evidence="10">
        <text>7,8-dihydroneopterin 3'-triphosphate + H2O = 6-carboxy-5,6,7,8-tetrahydropterin + triphosphate + acetaldehyde + 2 H(+)</text>
        <dbReference type="Rhea" id="RHEA:27966"/>
        <dbReference type="ChEBI" id="CHEBI:15343"/>
        <dbReference type="ChEBI" id="CHEBI:15377"/>
        <dbReference type="ChEBI" id="CHEBI:15378"/>
        <dbReference type="ChEBI" id="CHEBI:18036"/>
        <dbReference type="ChEBI" id="CHEBI:58462"/>
        <dbReference type="ChEBI" id="CHEBI:61032"/>
        <dbReference type="EC" id="4.1.2.50"/>
    </reaction>
</comment>
<evidence type="ECO:0000256" key="1">
    <source>
        <dbReference type="ARBA" id="ARBA00001947"/>
    </source>
</evidence>
<evidence type="ECO:0000256" key="2">
    <source>
        <dbReference type="ARBA" id="ARBA00005061"/>
    </source>
</evidence>
<evidence type="ECO:0000256" key="8">
    <source>
        <dbReference type="ARBA" id="ARBA00023239"/>
    </source>
</evidence>
<organism evidence="11 12">
    <name type="scientific">Candidatus Pullibacteroides excrementavium</name>
    <dbReference type="NCBI Taxonomy" id="2840905"/>
    <lineage>
        <taxon>Bacteria</taxon>
        <taxon>Pseudomonadati</taxon>
        <taxon>Bacteroidota</taxon>
        <taxon>Bacteroidia</taxon>
        <taxon>Bacteroidales</taxon>
        <taxon>Candidatus Pullibacteroides</taxon>
    </lineage>
</organism>
<comment type="pathway">
    <text evidence="2">Purine metabolism; 7-cyano-7-deazaguanine biosynthesis.</text>
</comment>
<dbReference type="Proteomes" id="UP000823612">
    <property type="component" value="Unassembled WGS sequence"/>
</dbReference>
<evidence type="ECO:0000256" key="9">
    <source>
        <dbReference type="ARBA" id="ARBA00031449"/>
    </source>
</evidence>
<comment type="caution">
    <text evidence="11">The sequence shown here is derived from an EMBL/GenBank/DDBJ whole genome shotgun (WGS) entry which is preliminary data.</text>
</comment>
<keyword evidence="6" id="KW-0479">Metal-binding</keyword>
<evidence type="ECO:0000313" key="11">
    <source>
        <dbReference type="EMBL" id="MBO8432665.1"/>
    </source>
</evidence>
<dbReference type="GO" id="GO:0070497">
    <property type="term" value="F:6-carboxytetrahydropterin synthase activity"/>
    <property type="evidence" value="ECO:0007669"/>
    <property type="project" value="UniProtKB-EC"/>
</dbReference>
<sequence length="155" mass="17625">MPTLSITKIFTFEAAHALLGYDGLCANIHGHSYRLEVTVCSPALDSVEPGRYIESDKADPKNGMLFDFSELKKCVNQSIVDVFDHALILNREGNAEIGEMLKTRYQKVFCVPFQPTSENLLLDFAQRLQSVLPEKIRLKRMRLYETATSYTDLDF</sequence>
<evidence type="ECO:0000256" key="3">
    <source>
        <dbReference type="ARBA" id="ARBA00008900"/>
    </source>
</evidence>
<keyword evidence="8" id="KW-0456">Lyase</keyword>
<dbReference type="Gene3D" id="3.30.479.10">
    <property type="entry name" value="6-pyruvoyl tetrahydropterin synthase/QueD"/>
    <property type="match status" value="1"/>
</dbReference>
<name>A0A9D9GZD2_9BACT</name>
<dbReference type="EMBL" id="JADIMZ010000080">
    <property type="protein sequence ID" value="MBO8432665.1"/>
    <property type="molecule type" value="Genomic_DNA"/>
</dbReference>
<proteinExistence type="inferred from homology"/>
<reference evidence="11" key="1">
    <citation type="submission" date="2020-10" db="EMBL/GenBank/DDBJ databases">
        <authorList>
            <person name="Gilroy R."/>
        </authorList>
    </citation>
    <scope>NUCLEOTIDE SEQUENCE</scope>
    <source>
        <strain evidence="11">2889</strain>
    </source>
</reference>
<dbReference type="GO" id="GO:0046872">
    <property type="term" value="F:metal ion binding"/>
    <property type="evidence" value="ECO:0007669"/>
    <property type="project" value="UniProtKB-KW"/>
</dbReference>
<evidence type="ECO:0000313" key="12">
    <source>
        <dbReference type="Proteomes" id="UP000823612"/>
    </source>
</evidence>
<dbReference type="InterPro" id="IPR038418">
    <property type="entry name" value="6-PTP_synth/QueD_sf"/>
</dbReference>
<dbReference type="InterPro" id="IPR007115">
    <property type="entry name" value="6-PTP_synth/QueD"/>
</dbReference>